<comment type="catalytic activity">
    <reaction evidence="1 14 15 16">
        <text>Endonucleolytic cleavage to 5'-phosphomonoester.</text>
        <dbReference type="EC" id="3.1.26.4"/>
    </reaction>
</comment>
<dbReference type="GO" id="GO:0006298">
    <property type="term" value="P:mismatch repair"/>
    <property type="evidence" value="ECO:0007669"/>
    <property type="project" value="TreeGrafter"/>
</dbReference>
<dbReference type="InterPro" id="IPR022898">
    <property type="entry name" value="RNase_HII"/>
</dbReference>
<comment type="similarity">
    <text evidence="5 14 16">Belongs to the RNase HII family.</text>
</comment>
<dbReference type="SUPFAM" id="SSF53098">
    <property type="entry name" value="Ribonuclease H-like"/>
    <property type="match status" value="1"/>
</dbReference>
<dbReference type="PROSITE" id="PS51975">
    <property type="entry name" value="RNASE_H_2"/>
    <property type="match status" value="1"/>
</dbReference>
<dbReference type="GO" id="GO:0005737">
    <property type="term" value="C:cytoplasm"/>
    <property type="evidence" value="ECO:0007669"/>
    <property type="project" value="UniProtKB-SubCell"/>
</dbReference>
<dbReference type="OrthoDB" id="9803420at2"/>
<dbReference type="GO" id="GO:0004523">
    <property type="term" value="F:RNA-DNA hybrid ribonuclease activity"/>
    <property type="evidence" value="ECO:0007669"/>
    <property type="project" value="UniProtKB-UniRule"/>
</dbReference>
<feature type="domain" description="RNase H type-2" evidence="17">
    <location>
        <begin position="5"/>
        <end position="196"/>
    </location>
</feature>
<dbReference type="EC" id="3.1.26.4" evidence="6 14"/>
<dbReference type="Pfam" id="PF01351">
    <property type="entry name" value="RNase_HII"/>
    <property type="match status" value="1"/>
</dbReference>
<proteinExistence type="inferred from homology"/>
<dbReference type="InterPro" id="IPR024567">
    <property type="entry name" value="RNase_HII/HIII_dom"/>
</dbReference>
<evidence type="ECO:0000256" key="12">
    <source>
        <dbReference type="ARBA" id="ARBA00022801"/>
    </source>
</evidence>
<evidence type="ECO:0000256" key="5">
    <source>
        <dbReference type="ARBA" id="ARBA00007383"/>
    </source>
</evidence>
<dbReference type="HAMAP" id="MF_00052_B">
    <property type="entry name" value="RNase_HII_B"/>
    <property type="match status" value="1"/>
</dbReference>
<comment type="cofactor">
    <cofactor evidence="14 15">
        <name>Mn(2+)</name>
        <dbReference type="ChEBI" id="CHEBI:29035"/>
    </cofactor>
    <cofactor evidence="14 15">
        <name>Mg(2+)</name>
        <dbReference type="ChEBI" id="CHEBI:18420"/>
    </cofactor>
    <text evidence="14 15">Manganese or magnesium. Binds 1 divalent metal ion per monomer in the absence of substrate. May bind a second metal ion after substrate binding.</text>
</comment>
<dbReference type="InterPro" id="IPR012337">
    <property type="entry name" value="RNaseH-like_sf"/>
</dbReference>
<evidence type="ECO:0000313" key="19">
    <source>
        <dbReference type="Proteomes" id="UP000244173"/>
    </source>
</evidence>
<keyword evidence="8 14" id="KW-0963">Cytoplasm</keyword>
<gene>
    <name evidence="14" type="primary">rnhB</name>
    <name evidence="18" type="ORF">DAI18_01995</name>
</gene>
<dbReference type="PANTHER" id="PTHR10954">
    <property type="entry name" value="RIBONUCLEASE H2 SUBUNIT A"/>
    <property type="match status" value="1"/>
</dbReference>
<feature type="binding site" evidence="14 15">
    <location>
        <position position="103"/>
    </location>
    <ligand>
        <name>a divalent metal cation</name>
        <dbReference type="ChEBI" id="CHEBI:60240"/>
    </ligand>
</feature>
<dbReference type="GO" id="GO:0030145">
    <property type="term" value="F:manganese ion binding"/>
    <property type="evidence" value="ECO:0007669"/>
    <property type="project" value="UniProtKB-UniRule"/>
</dbReference>
<dbReference type="PANTHER" id="PTHR10954:SF18">
    <property type="entry name" value="RIBONUCLEASE HII"/>
    <property type="match status" value="1"/>
</dbReference>
<feature type="binding site" evidence="14 15">
    <location>
        <position position="12"/>
    </location>
    <ligand>
        <name>a divalent metal cation</name>
        <dbReference type="ChEBI" id="CHEBI:60240"/>
    </ligand>
</feature>
<organism evidence="18 19">
    <name type="scientific">Microvirgula aerodenitrificans</name>
    <dbReference type="NCBI Taxonomy" id="57480"/>
    <lineage>
        <taxon>Bacteria</taxon>
        <taxon>Pseudomonadati</taxon>
        <taxon>Pseudomonadota</taxon>
        <taxon>Betaproteobacteria</taxon>
        <taxon>Neisseriales</taxon>
        <taxon>Aquaspirillaceae</taxon>
        <taxon>Microvirgula</taxon>
    </lineage>
</organism>
<keyword evidence="9 14" id="KW-0540">Nuclease</keyword>
<dbReference type="Gene3D" id="3.30.420.10">
    <property type="entry name" value="Ribonuclease H-like superfamily/Ribonuclease H"/>
    <property type="match status" value="1"/>
</dbReference>
<evidence type="ECO:0000256" key="10">
    <source>
        <dbReference type="ARBA" id="ARBA00022723"/>
    </source>
</evidence>
<evidence type="ECO:0000256" key="3">
    <source>
        <dbReference type="ARBA" id="ARBA00004065"/>
    </source>
</evidence>
<evidence type="ECO:0000256" key="4">
    <source>
        <dbReference type="ARBA" id="ARBA00004496"/>
    </source>
</evidence>
<dbReference type="GO" id="GO:0003723">
    <property type="term" value="F:RNA binding"/>
    <property type="evidence" value="ECO:0007669"/>
    <property type="project" value="UniProtKB-UniRule"/>
</dbReference>
<dbReference type="Proteomes" id="UP000244173">
    <property type="component" value="Chromosome"/>
</dbReference>
<reference evidence="18 19" key="1">
    <citation type="submission" date="2018-04" db="EMBL/GenBank/DDBJ databases">
        <title>Denitrifier Microvirgula.</title>
        <authorList>
            <person name="Anderson E."/>
            <person name="Jang J."/>
            <person name="Ishii S."/>
        </authorList>
    </citation>
    <scope>NUCLEOTIDE SEQUENCE [LARGE SCALE GENOMIC DNA]</scope>
    <source>
        <strain evidence="18 19">BE2.4</strain>
    </source>
</reference>
<dbReference type="STRING" id="1122240.GCA_000620105_01062"/>
<evidence type="ECO:0000256" key="14">
    <source>
        <dbReference type="HAMAP-Rule" id="MF_00052"/>
    </source>
</evidence>
<evidence type="ECO:0000256" key="15">
    <source>
        <dbReference type="PROSITE-ProRule" id="PRU01319"/>
    </source>
</evidence>
<evidence type="ECO:0000256" key="13">
    <source>
        <dbReference type="ARBA" id="ARBA00023211"/>
    </source>
</evidence>
<keyword evidence="19" id="KW-1185">Reference proteome</keyword>
<feature type="binding site" evidence="14 15">
    <location>
        <position position="11"/>
    </location>
    <ligand>
        <name>a divalent metal cation</name>
        <dbReference type="ChEBI" id="CHEBI:60240"/>
    </ligand>
</feature>
<dbReference type="GO" id="GO:0032299">
    <property type="term" value="C:ribonuclease H2 complex"/>
    <property type="evidence" value="ECO:0007669"/>
    <property type="project" value="TreeGrafter"/>
</dbReference>
<dbReference type="InterPro" id="IPR036397">
    <property type="entry name" value="RNaseH_sf"/>
</dbReference>
<evidence type="ECO:0000256" key="1">
    <source>
        <dbReference type="ARBA" id="ARBA00000077"/>
    </source>
</evidence>
<evidence type="ECO:0000256" key="9">
    <source>
        <dbReference type="ARBA" id="ARBA00022722"/>
    </source>
</evidence>
<evidence type="ECO:0000259" key="17">
    <source>
        <dbReference type="PROSITE" id="PS51975"/>
    </source>
</evidence>
<keyword evidence="13 14" id="KW-0464">Manganese</keyword>
<accession>A0A2S0P6G5</accession>
<dbReference type="NCBIfam" id="NF000595">
    <property type="entry name" value="PRK00015.1-3"/>
    <property type="match status" value="1"/>
</dbReference>
<name>A0A2S0P6G5_9NEIS</name>
<dbReference type="NCBIfam" id="NF000596">
    <property type="entry name" value="PRK00015.1-4"/>
    <property type="match status" value="1"/>
</dbReference>
<comment type="cofactor">
    <cofactor evidence="2">
        <name>Mg(2+)</name>
        <dbReference type="ChEBI" id="CHEBI:18420"/>
    </cofactor>
</comment>
<dbReference type="AlphaFoldDB" id="A0A2S0P6G5"/>
<keyword evidence="12 14" id="KW-0378">Hydrolase</keyword>
<dbReference type="CDD" id="cd07182">
    <property type="entry name" value="RNase_HII_bacteria_HII_like"/>
    <property type="match status" value="1"/>
</dbReference>
<evidence type="ECO:0000256" key="6">
    <source>
        <dbReference type="ARBA" id="ARBA00012180"/>
    </source>
</evidence>
<protein>
    <recommendedName>
        <fullName evidence="7 14">Ribonuclease HII</fullName>
        <shortName evidence="14">RNase HII</shortName>
        <ecNumber evidence="6 14">3.1.26.4</ecNumber>
    </recommendedName>
</protein>
<comment type="subcellular location">
    <subcellularLocation>
        <location evidence="4 14">Cytoplasm</location>
    </subcellularLocation>
</comment>
<evidence type="ECO:0000256" key="8">
    <source>
        <dbReference type="ARBA" id="ARBA00022490"/>
    </source>
</evidence>
<keyword evidence="11 14" id="KW-0255">Endonuclease</keyword>
<dbReference type="InterPro" id="IPR001352">
    <property type="entry name" value="RNase_HII/HIII"/>
</dbReference>
<keyword evidence="10 14" id="KW-0479">Metal-binding</keyword>
<evidence type="ECO:0000313" key="18">
    <source>
        <dbReference type="EMBL" id="AVY92949.1"/>
    </source>
</evidence>
<evidence type="ECO:0000256" key="2">
    <source>
        <dbReference type="ARBA" id="ARBA00001946"/>
    </source>
</evidence>
<evidence type="ECO:0000256" key="7">
    <source>
        <dbReference type="ARBA" id="ARBA00019179"/>
    </source>
</evidence>
<evidence type="ECO:0000256" key="11">
    <source>
        <dbReference type="ARBA" id="ARBA00022759"/>
    </source>
</evidence>
<dbReference type="KEGG" id="maer:DAI18_01995"/>
<evidence type="ECO:0000256" key="16">
    <source>
        <dbReference type="RuleBase" id="RU003515"/>
    </source>
</evidence>
<dbReference type="EMBL" id="CP028519">
    <property type="protein sequence ID" value="AVY92949.1"/>
    <property type="molecule type" value="Genomic_DNA"/>
</dbReference>
<dbReference type="GO" id="GO:0043137">
    <property type="term" value="P:DNA replication, removal of RNA primer"/>
    <property type="evidence" value="ECO:0007669"/>
    <property type="project" value="TreeGrafter"/>
</dbReference>
<sequence>MSEWIKLCGVDEAGRGPLSGSVFAAAVILDPARPIAGLADSKTLSEARREALAPLIKANALAWCIAEATVEEIDRLNILQATMLAMRRAVAGLTVLPDEIEVDGNRLPGFELDVPSRAIVKGDSKVAAISAASILAKTARDAVCIAMDGQYPGYGFAQHKGYPTAAHVAAIERLGVLPVHRQSFGPVKRVLAARQGGLDLPV</sequence>
<dbReference type="FunFam" id="3.30.420.10:FF:000006">
    <property type="entry name" value="Ribonuclease HII"/>
    <property type="match status" value="1"/>
</dbReference>
<dbReference type="RefSeq" id="WP_107888637.1">
    <property type="nucleotide sequence ID" value="NZ_CP028519.1"/>
</dbReference>
<comment type="function">
    <text evidence="3 14 16">Endonuclease that specifically degrades the RNA of RNA-DNA hybrids.</text>
</comment>